<reference evidence="6" key="2">
    <citation type="journal article" date="2020" name="Antonie Van Leeuwenhoek">
        <title>Labilibaculum antarcticum sp. nov., a novel facultative anaerobic, psychrotorelant bacterium isolated from marine sediment of Antarctica.</title>
        <authorList>
            <person name="Watanabe M."/>
            <person name="Kojima H."/>
            <person name="Fukui M."/>
        </authorList>
    </citation>
    <scope>NUCLEOTIDE SEQUENCE [LARGE SCALE GENOMIC DNA]</scope>
    <source>
        <strain evidence="6">SPP2</strain>
    </source>
</reference>
<dbReference type="Pfam" id="PF01048">
    <property type="entry name" value="PNP_UDP_1"/>
    <property type="match status" value="1"/>
</dbReference>
<feature type="domain" description="Nucleoside phosphorylase" evidence="4">
    <location>
        <begin position="31"/>
        <end position="274"/>
    </location>
</feature>
<dbReference type="AlphaFoldDB" id="A0A1Y1CDW7"/>
<dbReference type="InterPro" id="IPR000845">
    <property type="entry name" value="Nucleoside_phosphorylase_d"/>
</dbReference>
<dbReference type="KEGG" id="mbas:ALGA_0115"/>
<organism evidence="5 6">
    <name type="scientific">Labilibaculum antarcticum</name>
    <dbReference type="NCBI Taxonomy" id="1717717"/>
    <lineage>
        <taxon>Bacteria</taxon>
        <taxon>Pseudomonadati</taxon>
        <taxon>Bacteroidota</taxon>
        <taxon>Bacteroidia</taxon>
        <taxon>Marinilabiliales</taxon>
        <taxon>Marinifilaceae</taxon>
        <taxon>Labilibaculum</taxon>
    </lineage>
</organism>
<protein>
    <recommendedName>
        <fullName evidence="2">Uridine phosphorylase</fullName>
        <ecNumber evidence="1">2.4.2.3</ecNumber>
    </recommendedName>
</protein>
<dbReference type="GO" id="GO:0004850">
    <property type="term" value="F:uridine phosphorylase activity"/>
    <property type="evidence" value="ECO:0007669"/>
    <property type="project" value="UniProtKB-EC"/>
</dbReference>
<dbReference type="Proteomes" id="UP000218267">
    <property type="component" value="Chromosome"/>
</dbReference>
<dbReference type="GO" id="GO:0006152">
    <property type="term" value="P:purine nucleoside catabolic process"/>
    <property type="evidence" value="ECO:0007669"/>
    <property type="project" value="TreeGrafter"/>
</dbReference>
<dbReference type="InterPro" id="IPR035994">
    <property type="entry name" value="Nucleoside_phosphorylase_sf"/>
</dbReference>
<dbReference type="EMBL" id="AP018042">
    <property type="protein sequence ID" value="BAX78510.1"/>
    <property type="molecule type" value="Genomic_DNA"/>
</dbReference>
<dbReference type="SUPFAM" id="SSF53167">
    <property type="entry name" value="Purine and uridine phosphorylases"/>
    <property type="match status" value="1"/>
</dbReference>
<dbReference type="RefSeq" id="WP_096427446.1">
    <property type="nucleotide sequence ID" value="NZ_AP018042.1"/>
</dbReference>
<evidence type="ECO:0000256" key="2">
    <source>
        <dbReference type="ARBA" id="ARBA00021980"/>
    </source>
</evidence>
<comment type="catalytic activity">
    <reaction evidence="3">
        <text>uridine + phosphate = alpha-D-ribose 1-phosphate + uracil</text>
        <dbReference type="Rhea" id="RHEA:24388"/>
        <dbReference type="ChEBI" id="CHEBI:16704"/>
        <dbReference type="ChEBI" id="CHEBI:17568"/>
        <dbReference type="ChEBI" id="CHEBI:43474"/>
        <dbReference type="ChEBI" id="CHEBI:57720"/>
        <dbReference type="EC" id="2.4.2.3"/>
    </reaction>
</comment>
<gene>
    <name evidence="5" type="ORF">ALGA_0115</name>
</gene>
<sequence length="291" mass="32349">MNKIKSSELIINPDGSVFHLHLKPEHLADTVILVGDPGRVELVASYFDNVEFTISNREFVTKTGSYKGKRFSVLSTGIGTDNIDIVVNELDALVNIDLETRTPKKEHKTLNLVRIGTSGALQGNILVDSFLLSNKSIGFDGMLNFYADRDSVSELDFEEAFKKFVNWDKKLASPYVVPASKILLDLLDGDDMTRGVTISANGFYGPQGRVLRLQTLDPDLNDKLEKFEYKGEKITNYEMESSAIFGLSAMLGHESVAVCAIIANRINKDASKDYHPTIKKLIQTVLDRLSK</sequence>
<evidence type="ECO:0000313" key="5">
    <source>
        <dbReference type="EMBL" id="BAX78510.1"/>
    </source>
</evidence>
<evidence type="ECO:0000259" key="4">
    <source>
        <dbReference type="Pfam" id="PF01048"/>
    </source>
</evidence>
<dbReference type="PANTHER" id="PTHR43691">
    <property type="entry name" value="URIDINE PHOSPHORYLASE"/>
    <property type="match status" value="1"/>
</dbReference>
<keyword evidence="6" id="KW-1185">Reference proteome</keyword>
<proteinExistence type="predicted"/>
<dbReference type="GO" id="GO:0005829">
    <property type="term" value="C:cytosol"/>
    <property type="evidence" value="ECO:0007669"/>
    <property type="project" value="TreeGrafter"/>
</dbReference>
<dbReference type="GO" id="GO:0004731">
    <property type="term" value="F:purine-nucleoside phosphorylase activity"/>
    <property type="evidence" value="ECO:0007669"/>
    <property type="project" value="TreeGrafter"/>
</dbReference>
<dbReference type="Gene3D" id="3.40.50.1580">
    <property type="entry name" value="Nucleoside phosphorylase domain"/>
    <property type="match status" value="1"/>
</dbReference>
<evidence type="ECO:0000256" key="3">
    <source>
        <dbReference type="ARBA" id="ARBA00048447"/>
    </source>
</evidence>
<reference evidence="5 6" key="1">
    <citation type="journal article" date="2018" name="Mar. Genomics">
        <title>Complete genome sequence of Marinifilaceae bacterium strain SPP2, isolated from the Antarctic marine sediment.</title>
        <authorList>
            <person name="Watanabe M."/>
            <person name="Kojima H."/>
            <person name="Fukui M."/>
        </authorList>
    </citation>
    <scope>NUCLEOTIDE SEQUENCE [LARGE SCALE GENOMIC DNA]</scope>
    <source>
        <strain evidence="5 6">SPP2</strain>
    </source>
</reference>
<dbReference type="OrthoDB" id="9772602at2"/>
<evidence type="ECO:0000313" key="6">
    <source>
        <dbReference type="Proteomes" id="UP000218267"/>
    </source>
</evidence>
<evidence type="ECO:0000256" key="1">
    <source>
        <dbReference type="ARBA" id="ARBA00011888"/>
    </source>
</evidence>
<dbReference type="CDD" id="cd00436">
    <property type="entry name" value="UP_TbUP-like"/>
    <property type="match status" value="1"/>
</dbReference>
<name>A0A1Y1CDW7_9BACT</name>
<dbReference type="EC" id="2.4.2.3" evidence="1"/>
<accession>A0A1Y1CDW7</accession>
<dbReference type="PANTHER" id="PTHR43691:SF11">
    <property type="entry name" value="FI09636P-RELATED"/>
    <property type="match status" value="1"/>
</dbReference>